<dbReference type="InterPro" id="IPR036390">
    <property type="entry name" value="WH_DNA-bd_sf"/>
</dbReference>
<dbReference type="SUPFAM" id="SSF46785">
    <property type="entry name" value="Winged helix' DNA-binding domain"/>
    <property type="match status" value="1"/>
</dbReference>
<keyword evidence="2" id="KW-0805">Transcription regulation</keyword>
<dbReference type="AlphaFoldDB" id="A0A936ZWL8"/>
<evidence type="ECO:0000256" key="3">
    <source>
        <dbReference type="ARBA" id="ARBA00023125"/>
    </source>
</evidence>
<dbReference type="GO" id="GO:0003700">
    <property type="term" value="F:DNA-binding transcription factor activity"/>
    <property type="evidence" value="ECO:0007669"/>
    <property type="project" value="InterPro"/>
</dbReference>
<protein>
    <submittedName>
        <fullName evidence="6">LysR family transcriptional regulator</fullName>
    </submittedName>
</protein>
<dbReference type="PANTHER" id="PTHR30537:SF5">
    <property type="entry name" value="HTH-TYPE TRANSCRIPTIONAL ACTIVATOR TTDR-RELATED"/>
    <property type="match status" value="1"/>
</dbReference>
<dbReference type="GO" id="GO:0006351">
    <property type="term" value="P:DNA-templated transcription"/>
    <property type="evidence" value="ECO:0007669"/>
    <property type="project" value="TreeGrafter"/>
</dbReference>
<sequence>MKPDTLRSLSVFVEVAKLRSFTRAGLVLGCPKSTVSRRVAALEQELGLKLLKRSTQRVELTEEGQLYFERCKRLLQDVELAHEDLGRSRLQARGLLRVVATADFGLRLVARLPQLRQAHPALRIEFDFTSRRVDPQNESCDVAIYIGEPVDSGATTRRLGSVFKRLYASPDYLAARGTPTVPDQLTAHECIREARFDGKGIETLWTLRRQDEQRGVPVTGALSMNSIGMIRRLAVQALGIAALPPGLCREEVSSGQLVPVLPEWATPSIPIHALTAGRVLPARTMVFLDFVRRQLVDLEG</sequence>
<dbReference type="EMBL" id="JAEQNA010000006">
    <property type="protein sequence ID" value="MBL0421874.1"/>
    <property type="molecule type" value="Genomic_DNA"/>
</dbReference>
<comment type="similarity">
    <text evidence="1">Belongs to the LysR transcriptional regulatory family.</text>
</comment>
<dbReference type="Gene3D" id="3.40.190.290">
    <property type="match status" value="1"/>
</dbReference>
<dbReference type="Pfam" id="PF00126">
    <property type="entry name" value="HTH_1"/>
    <property type="match status" value="1"/>
</dbReference>
<evidence type="ECO:0000256" key="2">
    <source>
        <dbReference type="ARBA" id="ARBA00023015"/>
    </source>
</evidence>
<keyword evidence="3" id="KW-0238">DNA-binding</keyword>
<dbReference type="PANTHER" id="PTHR30537">
    <property type="entry name" value="HTH-TYPE TRANSCRIPTIONAL REGULATOR"/>
    <property type="match status" value="1"/>
</dbReference>
<dbReference type="InterPro" id="IPR000847">
    <property type="entry name" value="LysR_HTH_N"/>
</dbReference>
<accession>A0A936ZWL8</accession>
<keyword evidence="7" id="KW-1185">Reference proteome</keyword>
<gene>
    <name evidence="6" type="ORF">JI739_16110</name>
</gene>
<feature type="domain" description="HTH lysR-type" evidence="5">
    <location>
        <begin position="4"/>
        <end position="61"/>
    </location>
</feature>
<evidence type="ECO:0000313" key="6">
    <source>
        <dbReference type="EMBL" id="MBL0421874.1"/>
    </source>
</evidence>
<dbReference type="RefSeq" id="WP_201684954.1">
    <property type="nucleotide sequence ID" value="NZ_JAEQNA010000006.1"/>
</dbReference>
<dbReference type="InterPro" id="IPR005119">
    <property type="entry name" value="LysR_subst-bd"/>
</dbReference>
<organism evidence="6 7">
    <name type="scientific">Ramlibacter aurantiacus</name>
    <dbReference type="NCBI Taxonomy" id="2801330"/>
    <lineage>
        <taxon>Bacteria</taxon>
        <taxon>Pseudomonadati</taxon>
        <taxon>Pseudomonadota</taxon>
        <taxon>Betaproteobacteria</taxon>
        <taxon>Burkholderiales</taxon>
        <taxon>Comamonadaceae</taxon>
        <taxon>Ramlibacter</taxon>
    </lineage>
</organism>
<evidence type="ECO:0000259" key="5">
    <source>
        <dbReference type="PROSITE" id="PS50931"/>
    </source>
</evidence>
<evidence type="ECO:0000256" key="1">
    <source>
        <dbReference type="ARBA" id="ARBA00009437"/>
    </source>
</evidence>
<reference evidence="6" key="1">
    <citation type="submission" date="2021-01" db="EMBL/GenBank/DDBJ databases">
        <title>Ramlibacter sp. strain AW1 16S ribosomal RNA gene Genome sequencing and assembly.</title>
        <authorList>
            <person name="Kang M."/>
        </authorList>
    </citation>
    <scope>NUCLEOTIDE SEQUENCE</scope>
    <source>
        <strain evidence="6">AW1</strain>
    </source>
</reference>
<name>A0A936ZWL8_9BURK</name>
<dbReference type="InterPro" id="IPR036388">
    <property type="entry name" value="WH-like_DNA-bd_sf"/>
</dbReference>
<keyword evidence="4" id="KW-0804">Transcription</keyword>
<evidence type="ECO:0000256" key="4">
    <source>
        <dbReference type="ARBA" id="ARBA00023163"/>
    </source>
</evidence>
<dbReference type="FunFam" id="1.10.10.10:FF:000001">
    <property type="entry name" value="LysR family transcriptional regulator"/>
    <property type="match status" value="1"/>
</dbReference>
<dbReference type="InterPro" id="IPR058163">
    <property type="entry name" value="LysR-type_TF_proteobact-type"/>
</dbReference>
<comment type="caution">
    <text evidence="6">The sequence shown here is derived from an EMBL/GenBank/DDBJ whole genome shotgun (WGS) entry which is preliminary data.</text>
</comment>
<dbReference type="GO" id="GO:0043565">
    <property type="term" value="F:sequence-specific DNA binding"/>
    <property type="evidence" value="ECO:0007669"/>
    <property type="project" value="TreeGrafter"/>
</dbReference>
<dbReference type="Proteomes" id="UP000613011">
    <property type="component" value="Unassembled WGS sequence"/>
</dbReference>
<dbReference type="SUPFAM" id="SSF53850">
    <property type="entry name" value="Periplasmic binding protein-like II"/>
    <property type="match status" value="1"/>
</dbReference>
<dbReference type="Gene3D" id="1.10.10.10">
    <property type="entry name" value="Winged helix-like DNA-binding domain superfamily/Winged helix DNA-binding domain"/>
    <property type="match status" value="1"/>
</dbReference>
<dbReference type="PROSITE" id="PS50931">
    <property type="entry name" value="HTH_LYSR"/>
    <property type="match status" value="1"/>
</dbReference>
<proteinExistence type="inferred from homology"/>
<dbReference type="CDD" id="cd08422">
    <property type="entry name" value="PBP2_CrgA_like"/>
    <property type="match status" value="1"/>
</dbReference>
<dbReference type="Pfam" id="PF03466">
    <property type="entry name" value="LysR_substrate"/>
    <property type="match status" value="1"/>
</dbReference>
<evidence type="ECO:0000313" key="7">
    <source>
        <dbReference type="Proteomes" id="UP000613011"/>
    </source>
</evidence>